<organism evidence="1">
    <name type="scientific">uncultured Caudovirales phage</name>
    <dbReference type="NCBI Taxonomy" id="2100421"/>
    <lineage>
        <taxon>Viruses</taxon>
        <taxon>Duplodnaviria</taxon>
        <taxon>Heunggongvirae</taxon>
        <taxon>Uroviricota</taxon>
        <taxon>Caudoviricetes</taxon>
        <taxon>Peduoviridae</taxon>
        <taxon>Maltschvirus</taxon>
        <taxon>Maltschvirus maltsch</taxon>
    </lineage>
</organism>
<gene>
    <name evidence="1" type="ORF">UFOVP841_2</name>
</gene>
<protein>
    <submittedName>
        <fullName evidence="1">Uncharacterized protein</fullName>
    </submittedName>
</protein>
<sequence length="552" mass="60852">MAQIKSVLQEVKTPFSNMSFTPDVPSTNLGAQEYNSGTNVESDIRGVRSVLGEQSFFNALTGTPIYITGGYRDNNVWWYIVATSAGRWYLQNQDGTSWAECTPGSGSALPGYSDNTNITEAWNGTTLFINDGVNPPMYLTASASDFVQYSNDPAGPGYIWNYNPAWSALTAGFQRLYSTPNVGSILVAGNLAATDAISSIVTQYPTTVRWSQAFGLNDGPTTWAPTVLNVANELEVPVRGPVVDGFQCNGNFFVCSYWDTVVFSPISFQSGLTPILGIRPFNQGRGLLNANCWANADNQVFGVDARDIWVFDGQKFTGLGNQRIKNYFFRNLNPEYTNRVFVVNNTAKNQIEIYYPDLESTGWCNQMISFRYDLNIFNPPRQVANASHATEGPIWQQMPDSSYDFNPASRTVVYSRGVANTQIVQKDIGHTFVGNTAISSSFQRDNIHLLPNYSEQLLVHRILPEANNLDEYGLPTVSTGNITVTVGGADSVGQTPTFKTAVTMSLDTSNPWTQIDQNVFRVNSVRLSNTSSTDTWICPGITWQITPTQDAR</sequence>
<reference evidence="1" key="1">
    <citation type="submission" date="2020-04" db="EMBL/GenBank/DDBJ databases">
        <authorList>
            <person name="Chiriac C."/>
            <person name="Salcher M."/>
            <person name="Ghai R."/>
            <person name="Kavagutti S V."/>
        </authorList>
    </citation>
    <scope>NUCLEOTIDE SEQUENCE</scope>
</reference>
<evidence type="ECO:0000313" key="1">
    <source>
        <dbReference type="EMBL" id="CAB4165888.1"/>
    </source>
</evidence>
<dbReference type="EMBL" id="LR796784">
    <property type="protein sequence ID" value="CAB4165888.1"/>
    <property type="molecule type" value="Genomic_DNA"/>
</dbReference>
<accession>A0A6J5P9J8</accession>
<proteinExistence type="predicted"/>
<name>A0A6J5P9J8_9CAUD</name>